<dbReference type="InterPro" id="IPR020845">
    <property type="entry name" value="AMP-binding_CS"/>
</dbReference>
<evidence type="ECO:0000313" key="4">
    <source>
        <dbReference type="EMBL" id="PGG96084.1"/>
    </source>
</evidence>
<dbReference type="InterPro" id="IPR042099">
    <property type="entry name" value="ANL_N_sf"/>
</dbReference>
<dbReference type="InterPro" id="IPR000873">
    <property type="entry name" value="AMP-dep_synth/lig_dom"/>
</dbReference>
<proteinExistence type="inferred from homology"/>
<dbReference type="Pfam" id="PF16177">
    <property type="entry name" value="ACAS_N"/>
    <property type="match status" value="1"/>
</dbReference>
<feature type="domain" description="Acetyl-coenzyme A synthetase N-terminal" evidence="3">
    <location>
        <begin position="43"/>
        <end position="99"/>
    </location>
</feature>
<evidence type="ECO:0000313" key="5">
    <source>
        <dbReference type="Proteomes" id="UP000223968"/>
    </source>
</evidence>
<feature type="domain" description="AMP-dependent synthetase/ligase" evidence="2">
    <location>
        <begin position="122"/>
        <end position="379"/>
    </location>
</feature>
<keyword evidence="5" id="KW-1185">Reference proteome</keyword>
<name>A0A2B7WHM4_9EURO</name>
<gene>
    <name evidence="4" type="ORF">AJ79_09741</name>
</gene>
<dbReference type="Gene3D" id="3.40.50.12780">
    <property type="entry name" value="N-terminal domain of ligase-like"/>
    <property type="match status" value="1"/>
</dbReference>
<comment type="caution">
    <text evidence="4">The sequence shown here is derived from an EMBL/GenBank/DDBJ whole genome shotgun (WGS) entry which is preliminary data.</text>
</comment>
<protein>
    <submittedName>
        <fullName evidence="4">Uncharacterized protein</fullName>
    </submittedName>
</protein>
<dbReference type="Pfam" id="PF00501">
    <property type="entry name" value="AMP-binding"/>
    <property type="match status" value="1"/>
</dbReference>
<dbReference type="PANTHER" id="PTHR42921">
    <property type="entry name" value="ACETOACETYL-COA SYNTHETASE"/>
    <property type="match status" value="1"/>
</dbReference>
<dbReference type="AlphaFoldDB" id="A0A2B7WHM4"/>
<accession>A0A2B7WHM4</accession>
<reference evidence="4 5" key="1">
    <citation type="submission" date="2017-10" db="EMBL/GenBank/DDBJ databases">
        <title>Comparative genomics in systemic dimorphic fungi from Ajellomycetaceae.</title>
        <authorList>
            <person name="Munoz J.F."/>
            <person name="Mcewen J.G."/>
            <person name="Clay O.K."/>
            <person name="Cuomo C.A."/>
        </authorList>
    </citation>
    <scope>NUCLEOTIDE SEQUENCE [LARGE SCALE GENOMIC DNA]</scope>
    <source>
        <strain evidence="4 5">UAMH5409</strain>
    </source>
</reference>
<sequence length="384" mass="42558">MANPTTYAIPRKLWEHPDPESSQLGQFRRRLERRTGLRFPTFHSLYDYSITHRAAFWDFCFRDLNPIHSGTYTTVVDETARMDSIPRWFSGTHLNFAENMLFSPSSSPSSIACTTGKEDAKIALTEVREGGAEGARNVSWGELRRMVGRLAQAMKSAGVRRGDRAAVVASNSVETLVVFLAVTALGGIFSSSSTDMGVKGILDRLVQIRPRWLFMDDWTVYNGKTIDLRGKMEEVVKGMEAEGVQEFQGVVAQPRFRGRPADVSGVARTQTLAEFLEKASSDKLEFERVGFSDPFLIVYSSGTTGIPKCIVHSVGGVVLTGMKEGKLHREIGSNSVAMQYTTTGWIMYLGGVQPLLHGCRVVLYDGSPFLPDTSFFMRLAGEQK</sequence>
<dbReference type="Proteomes" id="UP000223968">
    <property type="component" value="Unassembled WGS sequence"/>
</dbReference>
<dbReference type="EMBL" id="PDNB01000296">
    <property type="protein sequence ID" value="PGG96084.1"/>
    <property type="molecule type" value="Genomic_DNA"/>
</dbReference>
<dbReference type="OrthoDB" id="10253869at2759"/>
<organism evidence="4 5">
    <name type="scientific">Helicocarpus griseus UAMH5409</name>
    <dbReference type="NCBI Taxonomy" id="1447875"/>
    <lineage>
        <taxon>Eukaryota</taxon>
        <taxon>Fungi</taxon>
        <taxon>Dikarya</taxon>
        <taxon>Ascomycota</taxon>
        <taxon>Pezizomycotina</taxon>
        <taxon>Eurotiomycetes</taxon>
        <taxon>Eurotiomycetidae</taxon>
        <taxon>Onygenales</taxon>
        <taxon>Ajellomycetaceae</taxon>
        <taxon>Helicocarpus</taxon>
    </lineage>
</organism>
<comment type="similarity">
    <text evidence="1">Belongs to the ATP-dependent AMP-binding enzyme family.</text>
</comment>
<dbReference type="InterPro" id="IPR032387">
    <property type="entry name" value="ACAS_N"/>
</dbReference>
<evidence type="ECO:0000259" key="3">
    <source>
        <dbReference type="Pfam" id="PF16177"/>
    </source>
</evidence>
<evidence type="ECO:0000259" key="2">
    <source>
        <dbReference type="Pfam" id="PF00501"/>
    </source>
</evidence>
<dbReference type="PANTHER" id="PTHR42921:SF4">
    <property type="entry name" value="ACETOACETYL-COA SYNTHASE (AFU_ORTHOLOGUE AFUA_8G04770)"/>
    <property type="match status" value="1"/>
</dbReference>
<evidence type="ECO:0000256" key="1">
    <source>
        <dbReference type="ARBA" id="ARBA00006432"/>
    </source>
</evidence>
<dbReference type="GO" id="GO:0030729">
    <property type="term" value="F:acetoacetate-CoA ligase activity"/>
    <property type="evidence" value="ECO:0007669"/>
    <property type="project" value="TreeGrafter"/>
</dbReference>
<dbReference type="SUPFAM" id="SSF56801">
    <property type="entry name" value="Acetyl-CoA synthetase-like"/>
    <property type="match status" value="1"/>
</dbReference>
<dbReference type="PROSITE" id="PS00455">
    <property type="entry name" value="AMP_BINDING"/>
    <property type="match status" value="1"/>
</dbReference>
<dbReference type="STRING" id="1447875.A0A2B7WHM4"/>